<proteinExistence type="predicted"/>
<dbReference type="OrthoDB" id="433181at2759"/>
<dbReference type="Proteomes" id="UP000601435">
    <property type="component" value="Unassembled WGS sequence"/>
</dbReference>
<name>A0A812PQF1_9DINO</name>
<keyword evidence="2" id="KW-0812">Transmembrane</keyword>
<feature type="domain" description="BRCT" evidence="3">
    <location>
        <begin position="230"/>
        <end position="288"/>
    </location>
</feature>
<keyword evidence="2" id="KW-1133">Transmembrane helix</keyword>
<dbReference type="EMBL" id="CAJNJA010015932">
    <property type="protein sequence ID" value="CAE7370944.1"/>
    <property type="molecule type" value="Genomic_DNA"/>
</dbReference>
<feature type="transmembrane region" description="Helical" evidence="2">
    <location>
        <begin position="6"/>
        <end position="23"/>
    </location>
</feature>
<reference evidence="5" key="1">
    <citation type="submission" date="2021-02" db="EMBL/GenBank/DDBJ databases">
        <authorList>
            <person name="Dougan E. K."/>
            <person name="Rhodes N."/>
            <person name="Thang M."/>
            <person name="Chan C."/>
        </authorList>
    </citation>
    <scope>NUCLEOTIDE SEQUENCE</scope>
</reference>
<evidence type="ECO:0000313" key="6">
    <source>
        <dbReference type="Proteomes" id="UP000601435"/>
    </source>
</evidence>
<sequence length="381" mass="41862">MVDECYLAILAATIFLFMIGIHLRMEVTFAFYLWFVIPFGADDHYFGGQRVASLEEKVQLQQDQLKQLRAARDSILAAQQDLSGALEDEDLSPRQMMQDRLKVSGSFGNPQSAMAALHSVRCEYTDGGSSKFWECARWDKTTVVSFGKIGGVPSTSTKVHKDFAAAIAFLEKSQVSKEKKGYHVTGKAKVTTKPGKAGPRAKAKATPKAKAVAMKAVMKTAMKSTLGKQKLAGKTLCFTGALTLKRGLAKTIAKAAGAKVTSSVSKLTDILVVGKDAGSKVLKGAPHMQYWDEKKFIRRRQSLQRVHEEGKRVFDELSEKLYTLEVQKADVDEEVGRLQAATPHPSIFCLWLVVGDGGQLGWSIDVRTRVDGMFSWISDSC</sequence>
<keyword evidence="2" id="KW-0472">Membrane</keyword>
<dbReference type="Gene3D" id="2.20.140.10">
    <property type="entry name" value="WGR domain"/>
    <property type="match status" value="1"/>
</dbReference>
<dbReference type="SUPFAM" id="SSF52113">
    <property type="entry name" value="BRCT domain"/>
    <property type="match status" value="1"/>
</dbReference>
<evidence type="ECO:0000259" key="4">
    <source>
        <dbReference type="Pfam" id="PF05406"/>
    </source>
</evidence>
<protein>
    <submittedName>
        <fullName evidence="5">LigA protein</fullName>
    </submittedName>
</protein>
<evidence type="ECO:0000256" key="2">
    <source>
        <dbReference type="SAM" id="Phobius"/>
    </source>
</evidence>
<keyword evidence="6" id="KW-1185">Reference proteome</keyword>
<evidence type="ECO:0000259" key="3">
    <source>
        <dbReference type="Pfam" id="PF00533"/>
    </source>
</evidence>
<dbReference type="Gene3D" id="3.40.50.10190">
    <property type="entry name" value="BRCT domain"/>
    <property type="match status" value="1"/>
</dbReference>
<dbReference type="AlphaFoldDB" id="A0A812PQF1"/>
<dbReference type="Pfam" id="PF00533">
    <property type="entry name" value="BRCT"/>
    <property type="match status" value="1"/>
</dbReference>
<dbReference type="InterPro" id="IPR036420">
    <property type="entry name" value="BRCT_dom_sf"/>
</dbReference>
<accession>A0A812PQF1</accession>
<gene>
    <name evidence="5" type="primary">ligA</name>
    <name evidence="5" type="ORF">SNEC2469_LOCUS9969</name>
</gene>
<feature type="region of interest" description="Disordered" evidence="1">
    <location>
        <begin position="186"/>
        <end position="206"/>
    </location>
</feature>
<organism evidence="5 6">
    <name type="scientific">Symbiodinium necroappetens</name>
    <dbReference type="NCBI Taxonomy" id="1628268"/>
    <lineage>
        <taxon>Eukaryota</taxon>
        <taxon>Sar</taxon>
        <taxon>Alveolata</taxon>
        <taxon>Dinophyceae</taxon>
        <taxon>Suessiales</taxon>
        <taxon>Symbiodiniaceae</taxon>
        <taxon>Symbiodinium</taxon>
    </lineage>
</organism>
<dbReference type="CDD" id="cd17748">
    <property type="entry name" value="BRCT_DNA_ligase_like"/>
    <property type="match status" value="1"/>
</dbReference>
<dbReference type="InterPro" id="IPR001357">
    <property type="entry name" value="BRCT_dom"/>
</dbReference>
<feature type="domain" description="WGR" evidence="4">
    <location>
        <begin position="120"/>
        <end position="187"/>
    </location>
</feature>
<dbReference type="Pfam" id="PF05406">
    <property type="entry name" value="WGR"/>
    <property type="match status" value="1"/>
</dbReference>
<evidence type="ECO:0000313" key="5">
    <source>
        <dbReference type="EMBL" id="CAE7370944.1"/>
    </source>
</evidence>
<comment type="caution">
    <text evidence="5">The sequence shown here is derived from an EMBL/GenBank/DDBJ whole genome shotgun (WGS) entry which is preliminary data.</text>
</comment>
<evidence type="ECO:0000256" key="1">
    <source>
        <dbReference type="SAM" id="MobiDB-lite"/>
    </source>
</evidence>
<dbReference type="InterPro" id="IPR008893">
    <property type="entry name" value="WGR_domain"/>
</dbReference>